<dbReference type="GO" id="GO:0046872">
    <property type="term" value="F:metal ion binding"/>
    <property type="evidence" value="ECO:0007669"/>
    <property type="project" value="UniProtKB-KW"/>
</dbReference>
<dbReference type="InterPro" id="IPR036412">
    <property type="entry name" value="HAD-like_sf"/>
</dbReference>
<gene>
    <name evidence="6" type="ORF">ALO71_04817</name>
</gene>
<dbReference type="GO" id="GO:0016791">
    <property type="term" value="F:phosphatase activity"/>
    <property type="evidence" value="ECO:0007669"/>
    <property type="project" value="InterPro"/>
</dbReference>
<evidence type="ECO:0000313" key="7">
    <source>
        <dbReference type="Proteomes" id="UP000050346"/>
    </source>
</evidence>
<dbReference type="PANTHER" id="PTHR19288">
    <property type="entry name" value="4-NITROPHENYLPHOSPHATASE-RELATED"/>
    <property type="match status" value="1"/>
</dbReference>
<dbReference type="InterPro" id="IPR023214">
    <property type="entry name" value="HAD_sf"/>
</dbReference>
<dbReference type="Pfam" id="PF13242">
    <property type="entry name" value="Hydrolase_like"/>
    <property type="match status" value="1"/>
</dbReference>
<dbReference type="InterPro" id="IPR006357">
    <property type="entry name" value="HAD-SF_hydro_IIA"/>
</dbReference>
<comment type="cofactor">
    <cofactor evidence="1">
        <name>Mg(2+)</name>
        <dbReference type="ChEBI" id="CHEBI:18420"/>
    </cofactor>
</comment>
<evidence type="ECO:0000256" key="4">
    <source>
        <dbReference type="ARBA" id="ARBA00022842"/>
    </source>
</evidence>
<dbReference type="AlphaFoldDB" id="A0A0P9RXT1"/>
<dbReference type="GO" id="GO:0005737">
    <property type="term" value="C:cytoplasm"/>
    <property type="evidence" value="ECO:0007669"/>
    <property type="project" value="TreeGrafter"/>
</dbReference>
<evidence type="ECO:0000256" key="2">
    <source>
        <dbReference type="ARBA" id="ARBA00007958"/>
    </source>
</evidence>
<name>A0A0P9RXT1_PSEA0</name>
<evidence type="ECO:0000256" key="5">
    <source>
        <dbReference type="ARBA" id="ARBA00039666"/>
    </source>
</evidence>
<dbReference type="Gene3D" id="3.40.50.1000">
    <property type="entry name" value="HAD superfamily/HAD-like"/>
    <property type="match status" value="2"/>
</dbReference>
<dbReference type="CDD" id="cd07509">
    <property type="entry name" value="HAD_PPase"/>
    <property type="match status" value="1"/>
</dbReference>
<dbReference type="EMBL" id="LJQG01000212">
    <property type="protein sequence ID" value="KPX17326.1"/>
    <property type="molecule type" value="Genomic_DNA"/>
</dbReference>
<evidence type="ECO:0000313" key="6">
    <source>
        <dbReference type="EMBL" id="KPX17326.1"/>
    </source>
</evidence>
<comment type="caution">
    <text evidence="6">The sequence shown here is derived from an EMBL/GenBank/DDBJ whole genome shotgun (WGS) entry which is preliminary data.</text>
</comment>
<accession>A0A0P9RXT1</accession>
<keyword evidence="4" id="KW-0460">Magnesium</keyword>
<proteinExistence type="inferred from homology"/>
<comment type="similarity">
    <text evidence="2">Belongs to the HAD-like hydrolase superfamily.</text>
</comment>
<dbReference type="NCBIfam" id="TIGR01460">
    <property type="entry name" value="HAD-SF-IIA"/>
    <property type="match status" value="1"/>
</dbReference>
<sequence>MARDSPMADRRVVKPAPIISATGSLSMNFDSLLLDIDGTLMLKGQPLPGAAEALSFARAQGLRLQLLTNTTAKMPEDMAQELCQAGIEVAPDEIQTATTACVGYLQQHEQLKCHLLVPDSIRAAFNGIFTDDTNPDVVVISDIGEAFDYATLNRCFRMLRGGARLIALQKNLFWFDHDGERLDCGAFIVGLEAAAQVQALVMGKPSPMFFNAALRKLDTCASRTLVVGDDVLTDCAGAKAVGASSLLVRTGKYDPALFDAHRQNVDAVIDGIADFPRWWASGNAADRHDQR</sequence>
<dbReference type="NCBIfam" id="TIGR01458">
    <property type="entry name" value="HAD-SF-IIA-hyp3"/>
    <property type="match status" value="1"/>
</dbReference>
<dbReference type="Pfam" id="PF13344">
    <property type="entry name" value="Hydrolase_6"/>
    <property type="match status" value="1"/>
</dbReference>
<dbReference type="PANTHER" id="PTHR19288:SF46">
    <property type="entry name" value="HALOACID DEHALOGENASE-LIKE HYDROLASE DOMAIN-CONTAINING PROTEIN 2"/>
    <property type="match status" value="1"/>
</dbReference>
<evidence type="ECO:0000256" key="1">
    <source>
        <dbReference type="ARBA" id="ARBA00001946"/>
    </source>
</evidence>
<dbReference type="InterPro" id="IPR006355">
    <property type="entry name" value="LHPP/HDHD2"/>
</dbReference>
<evidence type="ECO:0000256" key="3">
    <source>
        <dbReference type="ARBA" id="ARBA00022723"/>
    </source>
</evidence>
<reference evidence="6 7" key="1">
    <citation type="submission" date="2015-09" db="EMBL/GenBank/DDBJ databases">
        <title>Genome announcement of multiple Pseudomonas syringae strains.</title>
        <authorList>
            <person name="Thakur S."/>
            <person name="Wang P.W."/>
            <person name="Gong Y."/>
            <person name="Weir B.S."/>
            <person name="Guttman D.S."/>
        </authorList>
    </citation>
    <scope>NUCLEOTIDE SEQUENCE [LARGE SCALE GENOMIC DNA]</scope>
    <source>
        <strain evidence="6 7">ICMP9150</strain>
    </source>
</reference>
<protein>
    <recommendedName>
        <fullName evidence="5">Haloacid dehalogenase-like hydrolase domain-containing protein 2</fullName>
    </recommendedName>
</protein>
<keyword evidence="3" id="KW-0479">Metal-binding</keyword>
<dbReference type="Proteomes" id="UP000050346">
    <property type="component" value="Unassembled WGS sequence"/>
</dbReference>
<organism evidence="6 7">
    <name type="scientific">Pseudomonas amygdali pv. dendropanacis</name>
    <dbReference type="NCBI Taxonomy" id="235272"/>
    <lineage>
        <taxon>Bacteria</taxon>
        <taxon>Pseudomonadati</taxon>
        <taxon>Pseudomonadota</taxon>
        <taxon>Gammaproteobacteria</taxon>
        <taxon>Pseudomonadales</taxon>
        <taxon>Pseudomonadaceae</taxon>
        <taxon>Pseudomonas</taxon>
        <taxon>Pseudomonas amygdali</taxon>
    </lineage>
</organism>
<dbReference type="PATRIC" id="fig|235272.12.peg.3644"/>
<dbReference type="SUPFAM" id="SSF56784">
    <property type="entry name" value="HAD-like"/>
    <property type="match status" value="1"/>
</dbReference>